<reference evidence="3 4" key="1">
    <citation type="journal article" date="2021" name="Arch. Microbiol.">
        <title>Harenicola maris gen. nov., sp. nov. isolated from the Sea of Japan shallow sediments.</title>
        <authorList>
            <person name="Romanenko L.A."/>
            <person name="Kurilenko V.V."/>
            <person name="Chernysheva N.Y."/>
            <person name="Tekutyeva L.A."/>
            <person name="Velansky P.V."/>
            <person name="Svetashev V.I."/>
            <person name="Isaeva M.P."/>
        </authorList>
    </citation>
    <scope>NUCLEOTIDE SEQUENCE [LARGE SCALE GENOMIC DNA]</scope>
    <source>
        <strain evidence="3 4">KMM 3653</strain>
    </source>
</reference>
<dbReference type="RefSeq" id="WP_327792973.1">
    <property type="nucleotide sequence ID" value="NZ_JADQAZ010000001.1"/>
</dbReference>
<organism evidence="3 4">
    <name type="scientific">Harenicola maris</name>
    <dbReference type="NCBI Taxonomy" id="2841044"/>
    <lineage>
        <taxon>Bacteria</taxon>
        <taxon>Pseudomonadati</taxon>
        <taxon>Pseudomonadota</taxon>
        <taxon>Alphaproteobacteria</taxon>
        <taxon>Rhodobacterales</taxon>
        <taxon>Paracoccaceae</taxon>
        <taxon>Harenicola</taxon>
    </lineage>
</organism>
<name>A0AAP2CQN5_9RHOB</name>
<dbReference type="AlphaFoldDB" id="A0AAP2CQN5"/>
<dbReference type="Proteomes" id="UP001315686">
    <property type="component" value="Unassembled WGS sequence"/>
</dbReference>
<evidence type="ECO:0000256" key="1">
    <source>
        <dbReference type="SAM" id="MobiDB-lite"/>
    </source>
</evidence>
<gene>
    <name evidence="3" type="ORF">IV417_05250</name>
</gene>
<keyword evidence="2" id="KW-0732">Signal</keyword>
<accession>A0AAP2CQN5</accession>
<evidence type="ECO:0000313" key="4">
    <source>
        <dbReference type="Proteomes" id="UP001315686"/>
    </source>
</evidence>
<feature type="signal peptide" evidence="2">
    <location>
        <begin position="1"/>
        <end position="21"/>
    </location>
</feature>
<proteinExistence type="predicted"/>
<comment type="caution">
    <text evidence="3">The sequence shown here is derived from an EMBL/GenBank/DDBJ whole genome shotgun (WGS) entry which is preliminary data.</text>
</comment>
<feature type="chain" id="PRO_5042911298" evidence="2">
    <location>
        <begin position="22"/>
        <end position="251"/>
    </location>
</feature>
<sequence>MKHHAAALAVTLALIPPIAMAQAVLEGQLDRGVACAGRLAEGGFEKVRRDGGDCGFVAGYCMALGMDANATVPDSCLLVLETLEKDAELEPFVRGRITARMRVDFAAGAGRIVIDGAQSGAPAASATAIAVTPAKPTTAPQSQFNAGASTKGQCRIAEVDGSGVQDLEACFKLVKSCDAEAGTCALEFVWPSGSRTSVTAKGPRLDGATEINGTPTEANPDLRKPQSESDPLECAFSGKSKKAFCFTSTGF</sequence>
<protein>
    <submittedName>
        <fullName evidence="3">Uncharacterized protein</fullName>
    </submittedName>
</protein>
<evidence type="ECO:0000256" key="2">
    <source>
        <dbReference type="SAM" id="SignalP"/>
    </source>
</evidence>
<keyword evidence="4" id="KW-1185">Reference proteome</keyword>
<feature type="region of interest" description="Disordered" evidence="1">
    <location>
        <begin position="197"/>
        <end position="230"/>
    </location>
</feature>
<evidence type="ECO:0000313" key="3">
    <source>
        <dbReference type="EMBL" id="MBT0956781.1"/>
    </source>
</evidence>
<dbReference type="EMBL" id="JADQAZ010000001">
    <property type="protein sequence ID" value="MBT0956781.1"/>
    <property type="molecule type" value="Genomic_DNA"/>
</dbReference>